<comment type="caution">
    <text evidence="9">The sequence shown here is derived from an EMBL/GenBank/DDBJ whole genome shotgun (WGS) entry which is preliminary data.</text>
</comment>
<evidence type="ECO:0000256" key="1">
    <source>
        <dbReference type="ARBA" id="ARBA00022730"/>
    </source>
</evidence>
<dbReference type="AlphaFoldDB" id="A0A1F6ESR4"/>
<dbReference type="GO" id="GO:0006412">
    <property type="term" value="P:translation"/>
    <property type="evidence" value="ECO:0007669"/>
    <property type="project" value="UniProtKB-UniRule"/>
</dbReference>
<comment type="similarity">
    <text evidence="5">Belongs to the bacterial ribosomal protein bL25 family. CTC subfamily.</text>
</comment>
<feature type="domain" description="Large ribosomal subunit protein bL25 L25" evidence="7">
    <location>
        <begin position="4"/>
        <end position="88"/>
    </location>
</feature>
<dbReference type="SUPFAM" id="SSF50715">
    <property type="entry name" value="Ribosomal protein L25-like"/>
    <property type="match status" value="1"/>
</dbReference>
<dbReference type="STRING" id="1798515.A3B35_02740"/>
<evidence type="ECO:0000313" key="9">
    <source>
        <dbReference type="EMBL" id="OGG76694.1"/>
    </source>
</evidence>
<proteinExistence type="inferred from homology"/>
<dbReference type="Gene3D" id="2.40.240.10">
    <property type="entry name" value="Ribosomal Protein L25, Chain P"/>
    <property type="match status" value="1"/>
</dbReference>
<dbReference type="GO" id="GO:0022625">
    <property type="term" value="C:cytosolic large ribosomal subunit"/>
    <property type="evidence" value="ECO:0007669"/>
    <property type="project" value="TreeGrafter"/>
</dbReference>
<keyword evidence="2 5" id="KW-0694">RNA-binding</keyword>
<dbReference type="GO" id="GO:0008097">
    <property type="term" value="F:5S rRNA binding"/>
    <property type="evidence" value="ECO:0007669"/>
    <property type="project" value="InterPro"/>
</dbReference>
<organism evidence="9 10">
    <name type="scientific">Candidatus Kaiserbacteria bacterium RIFCSPLOWO2_01_FULL_54_24</name>
    <dbReference type="NCBI Taxonomy" id="1798515"/>
    <lineage>
        <taxon>Bacteria</taxon>
        <taxon>Candidatus Kaiseribacteriota</taxon>
    </lineage>
</organism>
<dbReference type="Pfam" id="PF01386">
    <property type="entry name" value="Ribosomal_L25p"/>
    <property type="match status" value="1"/>
</dbReference>
<dbReference type="InterPro" id="IPR011035">
    <property type="entry name" value="Ribosomal_bL25/Gln-tRNA_synth"/>
</dbReference>
<comment type="subunit">
    <text evidence="5">Part of the 50S ribosomal subunit; part of the 5S rRNA/L5/L18/L25 subcomplex. Contacts the 5S rRNA. Binds to the 5S rRNA independently of L5 and L18.</text>
</comment>
<protein>
    <recommendedName>
        <fullName evidence="5">Large ribosomal subunit protein bL25</fullName>
    </recommendedName>
    <alternativeName>
        <fullName evidence="5">General stress protein CTC</fullName>
    </alternativeName>
</protein>
<dbReference type="InterPro" id="IPR020930">
    <property type="entry name" value="Ribosomal_uL5_bac-type"/>
</dbReference>
<reference evidence="9 10" key="1">
    <citation type="journal article" date="2016" name="Nat. Commun.">
        <title>Thousands of microbial genomes shed light on interconnected biogeochemical processes in an aquifer system.</title>
        <authorList>
            <person name="Anantharaman K."/>
            <person name="Brown C.T."/>
            <person name="Hug L.A."/>
            <person name="Sharon I."/>
            <person name="Castelle C.J."/>
            <person name="Probst A.J."/>
            <person name="Thomas B.C."/>
            <person name="Singh A."/>
            <person name="Wilkins M.J."/>
            <person name="Karaoz U."/>
            <person name="Brodie E.L."/>
            <person name="Williams K.H."/>
            <person name="Hubbard S.S."/>
            <person name="Banfield J.F."/>
        </authorList>
    </citation>
    <scope>NUCLEOTIDE SEQUENCE [LARGE SCALE GENOMIC DNA]</scope>
</reference>
<dbReference type="NCBIfam" id="TIGR00731">
    <property type="entry name" value="bL25_bact_ctc"/>
    <property type="match status" value="1"/>
</dbReference>
<feature type="region of interest" description="Disordered" evidence="6">
    <location>
        <begin position="190"/>
        <end position="223"/>
    </location>
</feature>
<evidence type="ECO:0000313" key="10">
    <source>
        <dbReference type="Proteomes" id="UP000177215"/>
    </source>
</evidence>
<dbReference type="InterPro" id="IPR037121">
    <property type="entry name" value="Ribosomal_bL25_C"/>
</dbReference>
<dbReference type="InterPro" id="IPR020057">
    <property type="entry name" value="Ribosomal_bL25_b-dom"/>
</dbReference>
<evidence type="ECO:0000259" key="8">
    <source>
        <dbReference type="Pfam" id="PF14693"/>
    </source>
</evidence>
<dbReference type="Proteomes" id="UP000177215">
    <property type="component" value="Unassembled WGS sequence"/>
</dbReference>
<keyword evidence="4 5" id="KW-0687">Ribonucleoprotein</keyword>
<evidence type="ECO:0000256" key="2">
    <source>
        <dbReference type="ARBA" id="ARBA00022884"/>
    </source>
</evidence>
<dbReference type="GO" id="GO:0003735">
    <property type="term" value="F:structural constituent of ribosome"/>
    <property type="evidence" value="ECO:0007669"/>
    <property type="project" value="InterPro"/>
</dbReference>
<evidence type="ECO:0000256" key="4">
    <source>
        <dbReference type="ARBA" id="ARBA00023274"/>
    </source>
</evidence>
<comment type="function">
    <text evidence="5">This is one of the proteins that binds to the 5S RNA in the ribosome where it forms part of the central protuberance.</text>
</comment>
<sequence length="223" mass="24228">MLALEVKSRDAKESAEVLREQGIVPAVYYGPKEGTTPISINAQKLEHLWKEAGETTIITLKGVGEDKDTLIHDAQFHPVTGKLLHVDFYVLEKGKKVKIKVPLEFTGVAPAEKSGNIVVKALYEIEIEVASQELPHNLPVDISSLVNVGDHVVAKDIKLPPSATLIEHPDEIVVSVKEFKEEPVEIAPAPETVIIGEEKAEGEVPGETTTVPAPAKTEKAKKE</sequence>
<dbReference type="EMBL" id="MFMC01000045">
    <property type="protein sequence ID" value="OGG76694.1"/>
    <property type="molecule type" value="Genomic_DNA"/>
</dbReference>
<keyword evidence="3 5" id="KW-0689">Ribosomal protein</keyword>
<keyword evidence="1 5" id="KW-0699">rRNA-binding</keyword>
<evidence type="ECO:0000259" key="7">
    <source>
        <dbReference type="Pfam" id="PF01386"/>
    </source>
</evidence>
<dbReference type="PANTHER" id="PTHR33284:SF1">
    <property type="entry name" value="RIBOSOMAL PROTEIN L25_GLN-TRNA SYNTHETASE, ANTI-CODON-BINDING DOMAIN-CONTAINING PROTEIN"/>
    <property type="match status" value="1"/>
</dbReference>
<dbReference type="Gene3D" id="2.170.120.20">
    <property type="entry name" value="Ribosomal protein L25, beta domain"/>
    <property type="match status" value="1"/>
</dbReference>
<accession>A0A1F6ESR4</accession>
<evidence type="ECO:0000256" key="6">
    <source>
        <dbReference type="SAM" id="MobiDB-lite"/>
    </source>
</evidence>
<feature type="domain" description="Large ribosomal subunit protein bL25 beta" evidence="8">
    <location>
        <begin position="96"/>
        <end position="178"/>
    </location>
</feature>
<evidence type="ECO:0000256" key="3">
    <source>
        <dbReference type="ARBA" id="ARBA00022980"/>
    </source>
</evidence>
<dbReference type="InterPro" id="IPR029751">
    <property type="entry name" value="Ribosomal_L25_dom"/>
</dbReference>
<dbReference type="CDD" id="cd00495">
    <property type="entry name" value="Ribosomal_L25_TL5_CTC"/>
    <property type="match status" value="1"/>
</dbReference>
<name>A0A1F6ESR4_9BACT</name>
<dbReference type="InterPro" id="IPR020056">
    <property type="entry name" value="Rbsml_bL25/Gln-tRNA_synth_N"/>
</dbReference>
<dbReference type="Pfam" id="PF14693">
    <property type="entry name" value="Ribosomal_TL5_C"/>
    <property type="match status" value="1"/>
</dbReference>
<dbReference type="HAMAP" id="MF_01334">
    <property type="entry name" value="Ribosomal_bL25_CTC"/>
    <property type="match status" value="1"/>
</dbReference>
<gene>
    <name evidence="5" type="primary">rplY</name>
    <name evidence="5" type="synonym">ctc</name>
    <name evidence="9" type="ORF">A3B35_02740</name>
</gene>
<dbReference type="PANTHER" id="PTHR33284">
    <property type="entry name" value="RIBOSOMAL PROTEIN L25/GLN-TRNA SYNTHETASE, ANTI-CODON-BINDING DOMAIN-CONTAINING PROTEIN"/>
    <property type="match status" value="1"/>
</dbReference>
<dbReference type="InterPro" id="IPR001021">
    <property type="entry name" value="Ribosomal_bL25_long"/>
</dbReference>
<evidence type="ECO:0000256" key="5">
    <source>
        <dbReference type="HAMAP-Rule" id="MF_01334"/>
    </source>
</evidence>